<accession>A0A9P9W8A6</accession>
<evidence type="ECO:0000256" key="2">
    <source>
        <dbReference type="SAM" id="MobiDB-lite"/>
    </source>
</evidence>
<comment type="caution">
    <text evidence="3">The sequence shown here is derived from an EMBL/GenBank/DDBJ whole genome shotgun (WGS) entry which is preliminary data.</text>
</comment>
<feature type="compositionally biased region" description="Basic and acidic residues" evidence="2">
    <location>
        <begin position="475"/>
        <end position="486"/>
    </location>
</feature>
<dbReference type="EMBL" id="JAFIMR010000071">
    <property type="protein sequence ID" value="KAI1850175.1"/>
    <property type="molecule type" value="Genomic_DNA"/>
</dbReference>
<name>A0A9P9W8A6_9PEZI</name>
<evidence type="ECO:0000256" key="1">
    <source>
        <dbReference type="SAM" id="Coils"/>
    </source>
</evidence>
<dbReference type="GO" id="GO:0009898">
    <property type="term" value="C:cytoplasmic side of plasma membrane"/>
    <property type="evidence" value="ECO:0007669"/>
    <property type="project" value="TreeGrafter"/>
</dbReference>
<dbReference type="GO" id="GO:0032511">
    <property type="term" value="P:late endosome to vacuole transport via multivesicular body sorting pathway"/>
    <property type="evidence" value="ECO:0007669"/>
    <property type="project" value="TreeGrafter"/>
</dbReference>
<evidence type="ECO:0000313" key="4">
    <source>
        <dbReference type="Proteomes" id="UP000829685"/>
    </source>
</evidence>
<dbReference type="Proteomes" id="UP000829685">
    <property type="component" value="Unassembled WGS sequence"/>
</dbReference>
<dbReference type="GO" id="GO:0006900">
    <property type="term" value="P:vesicle budding from membrane"/>
    <property type="evidence" value="ECO:0007669"/>
    <property type="project" value="TreeGrafter"/>
</dbReference>
<sequence length="486" mass="53122">MGELLDYLLQNEGDFRKARLPALYSDFTPQRTLNPDGYAANVDAWKRGLSSALLAGHVPSRSTQRSHFVLELDDSMLHALETKSLGQPLALGTVLAEAVANGEMIPQKQFLDSKESVYYKSWGSLGWNVAKWGLRKAGLVGAPGADGKIPKGQFAVLSNLETGAKRFSSAASDRAGRFGRAFSRAHFRRTFEKGLLETQGQTLSDSDFDVLVKFLSRDKGILATDGQTIKIRGRGSDTDEQDTIITEEDRAIGSLKELMEDLTKQTDALTQRIDELNAAAQEAVRRKNTVSARAALKSKRLAETNLSRRFATLGQLEEVAAKIEQAADNVALVKVMQSSTVALKNLNAAVGGADKVDSVLENLREQMGEVDEVGNIIAEAGPAATVDEAEVDEEFEAMLAEERAKEEAIERKKREAQQEKEAEETRRRLAELEKLGPVAKPEEAKEEETTTALDREKNPPTPVTAAAGELEGMSIEDREPIRLAAE</sequence>
<reference evidence="3" key="1">
    <citation type="submission" date="2021-03" db="EMBL/GenBank/DDBJ databases">
        <title>Revisited historic fungal species revealed as producer of novel bioactive compounds through whole genome sequencing and comparative genomics.</title>
        <authorList>
            <person name="Vignolle G.A."/>
            <person name="Hochenegger N."/>
            <person name="Mach R.L."/>
            <person name="Mach-Aigner A.R."/>
            <person name="Javad Rahimi M."/>
            <person name="Salim K.A."/>
            <person name="Chan C.M."/>
            <person name="Lim L.B.L."/>
            <person name="Cai F."/>
            <person name="Druzhinina I.S."/>
            <person name="U'Ren J.M."/>
            <person name="Derntl C."/>
        </authorList>
    </citation>
    <scope>NUCLEOTIDE SEQUENCE</scope>
    <source>
        <strain evidence="3">TUCIM 5799</strain>
    </source>
</reference>
<dbReference type="PANTHER" id="PTHR22761">
    <property type="entry name" value="CHARGED MULTIVESICULAR BODY PROTEIN"/>
    <property type="match status" value="1"/>
</dbReference>
<protein>
    <submittedName>
        <fullName evidence="3">Uncharacterized protein</fullName>
    </submittedName>
</protein>
<evidence type="ECO:0000313" key="3">
    <source>
        <dbReference type="EMBL" id="KAI1850175.1"/>
    </source>
</evidence>
<feature type="region of interest" description="Disordered" evidence="2">
    <location>
        <begin position="409"/>
        <end position="486"/>
    </location>
</feature>
<dbReference type="InterPro" id="IPR005024">
    <property type="entry name" value="Snf7_fam"/>
</dbReference>
<dbReference type="Gene3D" id="6.10.140.1230">
    <property type="match status" value="1"/>
</dbReference>
<dbReference type="GO" id="GO:0000815">
    <property type="term" value="C:ESCRT III complex"/>
    <property type="evidence" value="ECO:0007669"/>
    <property type="project" value="TreeGrafter"/>
</dbReference>
<dbReference type="OrthoDB" id="10250120at2759"/>
<keyword evidence="1" id="KW-0175">Coiled coil</keyword>
<proteinExistence type="predicted"/>
<dbReference type="PANTHER" id="PTHR22761:SF18">
    <property type="entry name" value="SORTING PROTEIN SNF7 FAMILY PROTEIN, PUTATIVE (AFU_ORTHOLOGUE AFUA_2G16692)-RELATED"/>
    <property type="match status" value="1"/>
</dbReference>
<dbReference type="AlphaFoldDB" id="A0A9P9W8A6"/>
<keyword evidence="4" id="KW-1185">Reference proteome</keyword>
<organism evidence="3 4">
    <name type="scientific">Neoarthrinium moseri</name>
    <dbReference type="NCBI Taxonomy" id="1658444"/>
    <lineage>
        <taxon>Eukaryota</taxon>
        <taxon>Fungi</taxon>
        <taxon>Dikarya</taxon>
        <taxon>Ascomycota</taxon>
        <taxon>Pezizomycotina</taxon>
        <taxon>Sordariomycetes</taxon>
        <taxon>Xylariomycetidae</taxon>
        <taxon>Amphisphaeriales</taxon>
        <taxon>Apiosporaceae</taxon>
        <taxon>Neoarthrinium</taxon>
    </lineage>
</organism>
<dbReference type="GO" id="GO:0005771">
    <property type="term" value="C:multivesicular body"/>
    <property type="evidence" value="ECO:0007669"/>
    <property type="project" value="TreeGrafter"/>
</dbReference>
<dbReference type="Pfam" id="PF03357">
    <property type="entry name" value="Snf7"/>
    <property type="match status" value="1"/>
</dbReference>
<gene>
    <name evidence="3" type="ORF">JX265_013454</name>
</gene>
<feature type="coiled-coil region" evidence="1">
    <location>
        <begin position="245"/>
        <end position="293"/>
    </location>
</feature>
<feature type="compositionally biased region" description="Basic and acidic residues" evidence="2">
    <location>
        <begin position="409"/>
        <end position="434"/>
    </location>
</feature>